<organism evidence="1 2">
    <name type="scientific">Aeromonas veronii</name>
    <dbReference type="NCBI Taxonomy" id="654"/>
    <lineage>
        <taxon>Bacteria</taxon>
        <taxon>Pseudomonadati</taxon>
        <taxon>Pseudomonadota</taxon>
        <taxon>Gammaproteobacteria</taxon>
        <taxon>Aeromonadales</taxon>
        <taxon>Aeromonadaceae</taxon>
        <taxon>Aeromonas</taxon>
    </lineage>
</organism>
<comment type="caution">
    <text evidence="1">The sequence shown here is derived from an EMBL/GenBank/DDBJ whole genome shotgun (WGS) entry which is preliminary data.</text>
</comment>
<gene>
    <name evidence="1" type="ORF">DAA48_14390</name>
</gene>
<dbReference type="EMBL" id="PZKL01000035">
    <property type="protein sequence ID" value="PTH80397.1"/>
    <property type="molecule type" value="Genomic_DNA"/>
</dbReference>
<protein>
    <recommendedName>
        <fullName evidence="3">DUF3987 domain-containing protein</fullName>
    </recommendedName>
</protein>
<evidence type="ECO:0000313" key="2">
    <source>
        <dbReference type="Proteomes" id="UP000241986"/>
    </source>
</evidence>
<dbReference type="AlphaFoldDB" id="A0A2T4N0U5"/>
<accession>A0A2T4N0U5</accession>
<sequence length="522" mass="59936">MKSIIKNPGQFPVDKLPEEFQDAVKGYRGETQAPVELLVSLILSSASSSIQDSVVVHVREGLEYKPTLYVIIVAPSGERKTFSFNLITSAIRTVQYELTSEYIEKQRIFNRDVEIWKVEESMAKKSLKDAIKHGLDPTPSKTNYRLIKDAEPVKPIHRKLIFNDITIAGVKKQLGSGNRSFSIMSDEAGRILSMDFMKETSDLNDLWSRGALSMERGTGNGIQIDDASVGLTLMVQPRTFHRFLANNGEMARDSGFFARCLIAVCESTQGTRFKEHCKQVNNKALKWFDERITTLLHQGIERRTLGKERYVIKLSKEALVFWELVDSSLEPHLAPGGQLEAYRDYASKFVEHMTRLAAVIEVFLNGYESTISISSMRSAYDIANWYFDNFIQLMGAYDMANQRSHARILDEWLRINLFLKDEYRIEKRRLRQYVTSVLRSKALLDPALNQLVLDNRVKVYKEGRTEWIEYIQAKCHWESKQSLMKFYSHEVRAANEHQFISYEEQLKDKYGVFATMGGVVAI</sequence>
<dbReference type="RefSeq" id="WP_107683738.1">
    <property type="nucleotide sequence ID" value="NZ_CP110364.1"/>
</dbReference>
<evidence type="ECO:0000313" key="1">
    <source>
        <dbReference type="EMBL" id="PTH80397.1"/>
    </source>
</evidence>
<proteinExistence type="predicted"/>
<reference evidence="1 2" key="1">
    <citation type="submission" date="2018-03" db="EMBL/GenBank/DDBJ databases">
        <title>Aeromonas veronii whole genome sequencing and analysis.</title>
        <authorList>
            <person name="Xie H."/>
            <person name="Liu T."/>
            <person name="Wang K."/>
        </authorList>
    </citation>
    <scope>NUCLEOTIDE SEQUENCE [LARGE SCALE GENOMIC DNA]</scope>
    <source>
        <strain evidence="1 2">XH.VA.1</strain>
    </source>
</reference>
<evidence type="ECO:0008006" key="3">
    <source>
        <dbReference type="Google" id="ProtNLM"/>
    </source>
</evidence>
<name>A0A2T4N0U5_AERVE</name>
<dbReference type="Pfam" id="PF13148">
    <property type="entry name" value="DUF3987"/>
    <property type="match status" value="1"/>
</dbReference>
<dbReference type="Proteomes" id="UP000241986">
    <property type="component" value="Unassembled WGS sequence"/>
</dbReference>
<dbReference type="InterPro" id="IPR025048">
    <property type="entry name" value="DUF3987"/>
</dbReference>